<feature type="domain" description="ABC transporter" evidence="11">
    <location>
        <begin position="386"/>
        <end position="661"/>
    </location>
</feature>
<dbReference type="PROSITE" id="PS50893">
    <property type="entry name" value="ABC_TRANSPORTER_2"/>
    <property type="match status" value="1"/>
</dbReference>
<evidence type="ECO:0000256" key="6">
    <source>
        <dbReference type="ARBA" id="ARBA00022840"/>
    </source>
</evidence>
<evidence type="ECO:0000256" key="2">
    <source>
        <dbReference type="ARBA" id="ARBA00022448"/>
    </source>
</evidence>
<dbReference type="Gene3D" id="3.40.50.300">
    <property type="entry name" value="P-loop containing nucleotide triphosphate hydrolases"/>
    <property type="match status" value="1"/>
</dbReference>
<evidence type="ECO:0000259" key="12">
    <source>
        <dbReference type="PROSITE" id="PS50929"/>
    </source>
</evidence>
<dbReference type="Pfam" id="PF00664">
    <property type="entry name" value="ABC_membrane"/>
    <property type="match status" value="1"/>
</dbReference>
<feature type="domain" description="ABC transmembrane type-1" evidence="12">
    <location>
        <begin position="49"/>
        <end position="354"/>
    </location>
</feature>
<feature type="transmembrane region" description="Helical" evidence="10">
    <location>
        <begin position="182"/>
        <end position="199"/>
    </location>
</feature>
<dbReference type="AlphaFoldDB" id="A0A1I6M8E1"/>
<feature type="transmembrane region" description="Helical" evidence="10">
    <location>
        <begin position="205"/>
        <end position="222"/>
    </location>
</feature>
<keyword evidence="6 13" id="KW-0067">ATP-binding</keyword>
<evidence type="ECO:0000256" key="9">
    <source>
        <dbReference type="SAM" id="MobiDB-lite"/>
    </source>
</evidence>
<dbReference type="InterPro" id="IPR036640">
    <property type="entry name" value="ABC1_TM_sf"/>
</dbReference>
<organism evidence="13 14">
    <name type="scientific">Halomicrobium zhouii</name>
    <dbReference type="NCBI Taxonomy" id="767519"/>
    <lineage>
        <taxon>Archaea</taxon>
        <taxon>Methanobacteriati</taxon>
        <taxon>Methanobacteriota</taxon>
        <taxon>Stenosarchaea group</taxon>
        <taxon>Halobacteria</taxon>
        <taxon>Halobacteriales</taxon>
        <taxon>Haloarculaceae</taxon>
        <taxon>Halomicrobium</taxon>
    </lineage>
</organism>
<feature type="compositionally biased region" description="Acidic residues" evidence="9">
    <location>
        <begin position="1"/>
        <end position="15"/>
    </location>
</feature>
<evidence type="ECO:0000313" key="14">
    <source>
        <dbReference type="Proteomes" id="UP000199062"/>
    </source>
</evidence>
<evidence type="ECO:0000256" key="7">
    <source>
        <dbReference type="ARBA" id="ARBA00022989"/>
    </source>
</evidence>
<dbReference type="SUPFAM" id="SSF52540">
    <property type="entry name" value="P-loop containing nucleoside triphosphate hydrolases"/>
    <property type="match status" value="1"/>
</dbReference>
<dbReference type="PROSITE" id="PS50929">
    <property type="entry name" value="ABC_TM1F"/>
    <property type="match status" value="1"/>
</dbReference>
<dbReference type="RefSeq" id="WP_089818952.1">
    <property type="nucleotide sequence ID" value="NZ_FOZK01000005.1"/>
</dbReference>
<dbReference type="Pfam" id="PF00005">
    <property type="entry name" value="ABC_tran"/>
    <property type="match status" value="1"/>
</dbReference>
<dbReference type="SMART" id="SM00382">
    <property type="entry name" value="AAA"/>
    <property type="match status" value="1"/>
</dbReference>
<evidence type="ECO:0000256" key="5">
    <source>
        <dbReference type="ARBA" id="ARBA00022741"/>
    </source>
</evidence>
<feature type="region of interest" description="Disordered" evidence="9">
    <location>
        <begin position="1"/>
        <end position="22"/>
    </location>
</feature>
<reference evidence="13 14" key="1">
    <citation type="submission" date="2016-10" db="EMBL/GenBank/DDBJ databases">
        <authorList>
            <person name="de Groot N.N."/>
        </authorList>
    </citation>
    <scope>NUCLEOTIDE SEQUENCE [LARGE SCALE GENOMIC DNA]</scope>
    <source>
        <strain evidence="13 14">CGMCC 1.10457</strain>
    </source>
</reference>
<dbReference type="Proteomes" id="UP000199062">
    <property type="component" value="Unassembled WGS sequence"/>
</dbReference>
<dbReference type="SUPFAM" id="SSF90123">
    <property type="entry name" value="ABC transporter transmembrane region"/>
    <property type="match status" value="1"/>
</dbReference>
<evidence type="ECO:0000259" key="11">
    <source>
        <dbReference type="PROSITE" id="PS50893"/>
    </source>
</evidence>
<keyword evidence="14" id="KW-1185">Reference proteome</keyword>
<dbReference type="PANTHER" id="PTHR24221">
    <property type="entry name" value="ATP-BINDING CASSETTE SUB-FAMILY B"/>
    <property type="match status" value="1"/>
</dbReference>
<dbReference type="InterPro" id="IPR003439">
    <property type="entry name" value="ABC_transporter-like_ATP-bd"/>
</dbReference>
<dbReference type="GO" id="GO:0016887">
    <property type="term" value="F:ATP hydrolysis activity"/>
    <property type="evidence" value="ECO:0007669"/>
    <property type="project" value="InterPro"/>
</dbReference>
<feature type="region of interest" description="Disordered" evidence="9">
    <location>
        <begin position="503"/>
        <end position="531"/>
    </location>
</feature>
<dbReference type="EMBL" id="FOZK01000005">
    <property type="protein sequence ID" value="SFS11802.1"/>
    <property type="molecule type" value="Genomic_DNA"/>
</dbReference>
<evidence type="ECO:0000256" key="8">
    <source>
        <dbReference type="ARBA" id="ARBA00023136"/>
    </source>
</evidence>
<dbReference type="PROSITE" id="PS00211">
    <property type="entry name" value="ABC_TRANSPORTER_1"/>
    <property type="match status" value="1"/>
</dbReference>
<keyword evidence="7 10" id="KW-1133">Transmembrane helix</keyword>
<proteinExistence type="predicted"/>
<dbReference type="GO" id="GO:0140359">
    <property type="term" value="F:ABC-type transporter activity"/>
    <property type="evidence" value="ECO:0007669"/>
    <property type="project" value="InterPro"/>
</dbReference>
<dbReference type="GO" id="GO:0005886">
    <property type="term" value="C:plasma membrane"/>
    <property type="evidence" value="ECO:0007669"/>
    <property type="project" value="UniProtKB-SubCell"/>
</dbReference>
<dbReference type="InterPro" id="IPR027417">
    <property type="entry name" value="P-loop_NTPase"/>
</dbReference>
<gene>
    <name evidence="13" type="ORF">SAMN05216559_3947</name>
</gene>
<feature type="transmembrane region" description="Helical" evidence="10">
    <location>
        <begin position="97"/>
        <end position="114"/>
    </location>
</feature>
<sequence>MSDASDDGGSDDSPADCDRPDNVADAAVDRWPLYRLVAESGRENALFVVVGILGTGIAQVLATADMFVIGIAFDAMFNGQPYDLPLLPTGVVPGDEPARMLAFTVALLVGLKVADVSLAITGQYCWNLLAQRIQHAVRVDAFDTVQRLGMGFFDGQQTGDVMSVLNNDVNRLEEFLTNGPQMTVYATVVTISSFGYMALLNWRLALVAVALAPVVAVANWWFGRRHERRHDAVRAETGKLNAALETAISGVPVVKAYGGERHETDRVADRSRVHRGAIWRSHVTRSRHEPALRLLAGMAFLLTFVVGTQWVLDDRFWVLRGTLTAGELIPFLYYTQNLVGPMRVLARVTGFYKGAKAAAKRVVGIQQVEPPRETDGVELTDVAGRVEYDDVSFGYPGSEPRSGSENASGEGSDPRASDEQVISDVAIDVAPGETVGLVGATGAGKSTLTKLLLRFYDPDEGAVRLDGHDVRDVSLPSLRESIGYVAQDPFLFTGTVRENIAYGVSEDDRRESSNSASGETASSDERDATDEEVVAAAKQAGAHEFISSMEAGYDTEVGERGTKLSGGQRQRIALARVLLTDPPLLVLDEATSQVDNRTEVLIQRSLAEVTADRTTLVVAHRLSTVRDADQIVVLDDGEIEEVGTHDELVAREGAYADLWKVQVGEVGAD</sequence>
<accession>A0A1I6M8E1</accession>
<dbReference type="OrthoDB" id="121502at2157"/>
<keyword evidence="2" id="KW-0813">Transport</keyword>
<dbReference type="InterPro" id="IPR039421">
    <property type="entry name" value="Type_1_exporter"/>
</dbReference>
<evidence type="ECO:0000256" key="4">
    <source>
        <dbReference type="ARBA" id="ARBA00022692"/>
    </source>
</evidence>
<evidence type="ECO:0000256" key="3">
    <source>
        <dbReference type="ARBA" id="ARBA00022475"/>
    </source>
</evidence>
<comment type="subcellular location">
    <subcellularLocation>
        <location evidence="1">Cell membrane</location>
        <topology evidence="1">Multi-pass membrane protein</topology>
    </subcellularLocation>
</comment>
<dbReference type="InterPro" id="IPR017871">
    <property type="entry name" value="ABC_transporter-like_CS"/>
</dbReference>
<feature type="region of interest" description="Disordered" evidence="9">
    <location>
        <begin position="390"/>
        <end position="419"/>
    </location>
</feature>
<protein>
    <submittedName>
        <fullName evidence="13">ATP-binding cassette, subfamily B</fullName>
    </submittedName>
</protein>
<keyword evidence="4 10" id="KW-0812">Transmembrane</keyword>
<evidence type="ECO:0000313" key="13">
    <source>
        <dbReference type="EMBL" id="SFS11802.1"/>
    </source>
</evidence>
<evidence type="ECO:0000256" key="10">
    <source>
        <dbReference type="SAM" id="Phobius"/>
    </source>
</evidence>
<dbReference type="CDD" id="cd18565">
    <property type="entry name" value="ABC_6TM_exporter_like"/>
    <property type="match status" value="1"/>
</dbReference>
<evidence type="ECO:0000256" key="1">
    <source>
        <dbReference type="ARBA" id="ARBA00004651"/>
    </source>
</evidence>
<dbReference type="InterPro" id="IPR011527">
    <property type="entry name" value="ABC1_TM_dom"/>
</dbReference>
<dbReference type="InterPro" id="IPR003593">
    <property type="entry name" value="AAA+_ATPase"/>
</dbReference>
<keyword evidence="5" id="KW-0547">Nucleotide-binding</keyword>
<feature type="transmembrane region" description="Helical" evidence="10">
    <location>
        <begin position="45"/>
        <end position="77"/>
    </location>
</feature>
<keyword evidence="8 10" id="KW-0472">Membrane</keyword>
<keyword evidence="3" id="KW-1003">Cell membrane</keyword>
<dbReference type="FunFam" id="3.40.50.300:FF:000221">
    <property type="entry name" value="Multidrug ABC transporter ATP-binding protein"/>
    <property type="match status" value="1"/>
</dbReference>
<name>A0A1I6M8E1_9EURY</name>
<dbReference type="PANTHER" id="PTHR24221:SF654">
    <property type="entry name" value="ATP-BINDING CASSETTE SUB-FAMILY B MEMBER 6"/>
    <property type="match status" value="1"/>
</dbReference>
<dbReference type="GO" id="GO:0005524">
    <property type="term" value="F:ATP binding"/>
    <property type="evidence" value="ECO:0007669"/>
    <property type="project" value="UniProtKB-KW"/>
</dbReference>
<dbReference type="STRING" id="767519.SAMN05216559_3947"/>
<dbReference type="Gene3D" id="1.20.1560.10">
    <property type="entry name" value="ABC transporter type 1, transmembrane domain"/>
    <property type="match status" value="1"/>
</dbReference>
<feature type="transmembrane region" description="Helical" evidence="10">
    <location>
        <begin position="291"/>
        <end position="311"/>
    </location>
</feature>